<proteinExistence type="predicted"/>
<keyword evidence="3" id="KW-1185">Reference proteome</keyword>
<dbReference type="GO" id="GO:0019863">
    <property type="term" value="F:IgE binding"/>
    <property type="evidence" value="ECO:0007669"/>
    <property type="project" value="InterPro"/>
</dbReference>
<dbReference type="Proteomes" id="UP001270362">
    <property type="component" value="Unassembled WGS sequence"/>
</dbReference>
<dbReference type="AlphaFoldDB" id="A0AAE0XJK8"/>
<name>A0AAE0XJK8_9PEZI</name>
<evidence type="ECO:0000313" key="3">
    <source>
        <dbReference type="Proteomes" id="UP001270362"/>
    </source>
</evidence>
<reference evidence="2" key="1">
    <citation type="journal article" date="2023" name="Mol. Phylogenet. Evol.">
        <title>Genome-scale phylogeny and comparative genomics of the fungal order Sordariales.</title>
        <authorList>
            <person name="Hensen N."/>
            <person name="Bonometti L."/>
            <person name="Westerberg I."/>
            <person name="Brannstrom I.O."/>
            <person name="Guillou S."/>
            <person name="Cros-Aarteil S."/>
            <person name="Calhoun S."/>
            <person name="Haridas S."/>
            <person name="Kuo A."/>
            <person name="Mondo S."/>
            <person name="Pangilinan J."/>
            <person name="Riley R."/>
            <person name="LaButti K."/>
            <person name="Andreopoulos B."/>
            <person name="Lipzen A."/>
            <person name="Chen C."/>
            <person name="Yan M."/>
            <person name="Daum C."/>
            <person name="Ng V."/>
            <person name="Clum A."/>
            <person name="Steindorff A."/>
            <person name="Ohm R.A."/>
            <person name="Martin F."/>
            <person name="Silar P."/>
            <person name="Natvig D.O."/>
            <person name="Lalanne C."/>
            <person name="Gautier V."/>
            <person name="Ament-Velasquez S.L."/>
            <person name="Kruys A."/>
            <person name="Hutchinson M.I."/>
            <person name="Powell A.J."/>
            <person name="Barry K."/>
            <person name="Miller A.N."/>
            <person name="Grigoriev I.V."/>
            <person name="Debuchy R."/>
            <person name="Gladieux P."/>
            <person name="Hiltunen Thoren M."/>
            <person name="Johannesson H."/>
        </authorList>
    </citation>
    <scope>NUCLEOTIDE SEQUENCE</scope>
    <source>
        <strain evidence="2">CBS 314.62</strain>
    </source>
</reference>
<dbReference type="PANTHER" id="PTHR42039">
    <property type="entry name" value="PUTATIVE (AFU_ORTHOLOGUE AFUA_3G02940)-RELATED"/>
    <property type="match status" value="1"/>
</dbReference>
<feature type="chain" id="PRO_5041915096" description="Allergen Asp f 4" evidence="1">
    <location>
        <begin position="18"/>
        <end position="300"/>
    </location>
</feature>
<dbReference type="Pfam" id="PF25312">
    <property type="entry name" value="Allergen_Asp_f_4"/>
    <property type="match status" value="1"/>
</dbReference>
<dbReference type="EMBL" id="JAULSO010000001">
    <property type="protein sequence ID" value="KAK3694456.1"/>
    <property type="molecule type" value="Genomic_DNA"/>
</dbReference>
<accession>A0AAE0XJK8</accession>
<comment type="caution">
    <text evidence="2">The sequence shown here is derived from an EMBL/GenBank/DDBJ whole genome shotgun (WGS) entry which is preliminary data.</text>
</comment>
<keyword evidence="1" id="KW-0732">Signal</keyword>
<evidence type="ECO:0000256" key="1">
    <source>
        <dbReference type="SAM" id="SignalP"/>
    </source>
</evidence>
<reference evidence="2" key="2">
    <citation type="submission" date="2023-06" db="EMBL/GenBank/DDBJ databases">
        <authorList>
            <consortium name="Lawrence Berkeley National Laboratory"/>
            <person name="Haridas S."/>
            <person name="Hensen N."/>
            <person name="Bonometti L."/>
            <person name="Westerberg I."/>
            <person name="Brannstrom I.O."/>
            <person name="Guillou S."/>
            <person name="Cros-Aarteil S."/>
            <person name="Calhoun S."/>
            <person name="Kuo A."/>
            <person name="Mondo S."/>
            <person name="Pangilinan J."/>
            <person name="Riley R."/>
            <person name="Labutti K."/>
            <person name="Andreopoulos B."/>
            <person name="Lipzen A."/>
            <person name="Chen C."/>
            <person name="Yanf M."/>
            <person name="Daum C."/>
            <person name="Ng V."/>
            <person name="Clum A."/>
            <person name="Steindorff A."/>
            <person name="Ohm R."/>
            <person name="Martin F."/>
            <person name="Silar P."/>
            <person name="Natvig D."/>
            <person name="Lalanne C."/>
            <person name="Gautier V."/>
            <person name="Ament-Velasquez S.L."/>
            <person name="Kruys A."/>
            <person name="Hutchinson M.I."/>
            <person name="Powell A.J."/>
            <person name="Barry K."/>
            <person name="Miller A.N."/>
            <person name="Grigoriev I.V."/>
            <person name="Debuchy R."/>
            <person name="Gladieux P."/>
            <person name="Thoren M.H."/>
            <person name="Johannesson H."/>
        </authorList>
    </citation>
    <scope>NUCLEOTIDE SEQUENCE</scope>
    <source>
        <strain evidence="2">CBS 314.62</strain>
    </source>
</reference>
<evidence type="ECO:0000313" key="2">
    <source>
        <dbReference type="EMBL" id="KAK3694456.1"/>
    </source>
</evidence>
<protein>
    <recommendedName>
        <fullName evidence="4">Allergen Asp f 4</fullName>
    </recommendedName>
</protein>
<dbReference type="PANTHER" id="PTHR42039:SF1">
    <property type="entry name" value="PUTATIVE (AFU_ORTHOLOGUE AFUA_3G02940)-RELATED"/>
    <property type="match status" value="1"/>
</dbReference>
<organism evidence="2 3">
    <name type="scientific">Podospora appendiculata</name>
    <dbReference type="NCBI Taxonomy" id="314037"/>
    <lineage>
        <taxon>Eukaryota</taxon>
        <taxon>Fungi</taxon>
        <taxon>Dikarya</taxon>
        <taxon>Ascomycota</taxon>
        <taxon>Pezizomycotina</taxon>
        <taxon>Sordariomycetes</taxon>
        <taxon>Sordariomycetidae</taxon>
        <taxon>Sordariales</taxon>
        <taxon>Podosporaceae</taxon>
        <taxon>Podospora</taxon>
    </lineage>
</organism>
<feature type="signal peptide" evidence="1">
    <location>
        <begin position="1"/>
        <end position="17"/>
    </location>
</feature>
<sequence length="300" mass="31096">MHLSHLVFLAGVLGVTAHPSGHAQFHRNAHKRDEPVFVKAVHQPIPVPDAKVSAAAVPAASPSAAAAATPSASAQSSDSQAGSDKFIPFCSDSTATKKAKRVTAAQIMYTGNLGTANGCPWNSNMMIIPNNIADKYKHVQTYQNVAKEAYQVVCGNKMGADGLLTGMFKTDANKHLVFTLQPGETKTLVADSNTQAICAFAPGEVPTTTFGQFAGNWVEVDFDNSSNGGWSGADCSSLVAQAYNMDVPGCSVCSSGTCSDILPGGKGINAYTKGMEALDGIGLNLAPGKVNLNVKVGYSG</sequence>
<gene>
    <name evidence="2" type="ORF">B0T22DRAFT_397138</name>
</gene>
<dbReference type="InterPro" id="IPR038903">
    <property type="entry name" value="Allergen_Asp_f_4"/>
</dbReference>
<evidence type="ECO:0008006" key="4">
    <source>
        <dbReference type="Google" id="ProtNLM"/>
    </source>
</evidence>
<dbReference type="GO" id="GO:0005576">
    <property type="term" value="C:extracellular region"/>
    <property type="evidence" value="ECO:0007669"/>
    <property type="project" value="InterPro"/>
</dbReference>